<keyword evidence="3" id="KW-1185">Reference proteome</keyword>
<comment type="caution">
    <text evidence="2">The sequence shown here is derived from an EMBL/GenBank/DDBJ whole genome shotgun (WGS) entry which is preliminary data.</text>
</comment>
<dbReference type="Proteomes" id="UP001419910">
    <property type="component" value="Unassembled WGS sequence"/>
</dbReference>
<reference evidence="2 3" key="1">
    <citation type="submission" date="2024-05" db="EMBL/GenBank/DDBJ databases">
        <authorList>
            <person name="Liu Q."/>
            <person name="Xin Y.-H."/>
        </authorList>
    </citation>
    <scope>NUCLEOTIDE SEQUENCE [LARGE SCALE GENOMIC DNA]</scope>
    <source>
        <strain evidence="2 3">CGMCC 1.10181</strain>
    </source>
</reference>
<proteinExistence type="predicted"/>
<feature type="transmembrane region" description="Helical" evidence="1">
    <location>
        <begin position="103"/>
        <end position="125"/>
    </location>
</feature>
<evidence type="ECO:0000313" key="2">
    <source>
        <dbReference type="EMBL" id="MEN2789798.1"/>
    </source>
</evidence>
<name>A0ABU9Y1Y9_9SPHN</name>
<evidence type="ECO:0000256" key="1">
    <source>
        <dbReference type="SAM" id="Phobius"/>
    </source>
</evidence>
<gene>
    <name evidence="2" type="ORF">ABC974_09185</name>
</gene>
<keyword evidence="1" id="KW-0472">Membrane</keyword>
<dbReference type="EMBL" id="JBDIME010000006">
    <property type="protein sequence ID" value="MEN2789798.1"/>
    <property type="molecule type" value="Genomic_DNA"/>
</dbReference>
<accession>A0ABU9Y1Y9</accession>
<evidence type="ECO:0000313" key="3">
    <source>
        <dbReference type="Proteomes" id="UP001419910"/>
    </source>
</evidence>
<keyword evidence="1" id="KW-0812">Transmembrane</keyword>
<organism evidence="2 3">
    <name type="scientific">Sphingomonas oligophenolica</name>
    <dbReference type="NCBI Taxonomy" id="301154"/>
    <lineage>
        <taxon>Bacteria</taxon>
        <taxon>Pseudomonadati</taxon>
        <taxon>Pseudomonadota</taxon>
        <taxon>Alphaproteobacteria</taxon>
        <taxon>Sphingomonadales</taxon>
        <taxon>Sphingomonadaceae</taxon>
        <taxon>Sphingomonas</taxon>
    </lineage>
</organism>
<keyword evidence="1" id="KW-1133">Transmembrane helix</keyword>
<dbReference type="RefSeq" id="WP_343891426.1">
    <property type="nucleotide sequence ID" value="NZ_BAAAEH010000040.1"/>
</dbReference>
<protein>
    <submittedName>
        <fullName evidence="2">Flp family type IVb pilin</fullName>
    </submittedName>
</protein>
<sequence>MQLADKGDLRGFAGFQLAAGKFPQSSHHFPHRPALNENSSVFIDQRHRHNRKKHQRIHVVGGFRHSLTLLDLSSGGKFRGGGDHLMLVRLMRKLIKAEKGGTAIEYGLIAALVVITMIAAFIGMANTTTDMWGNVNTKIETARTGG</sequence>